<organism evidence="2 3">
    <name type="scientific">Cyprinus carpio</name>
    <name type="common">Common carp</name>
    <dbReference type="NCBI Taxonomy" id="7962"/>
    <lineage>
        <taxon>Eukaryota</taxon>
        <taxon>Metazoa</taxon>
        <taxon>Chordata</taxon>
        <taxon>Craniata</taxon>
        <taxon>Vertebrata</taxon>
        <taxon>Euteleostomi</taxon>
        <taxon>Actinopterygii</taxon>
        <taxon>Neopterygii</taxon>
        <taxon>Teleostei</taxon>
        <taxon>Ostariophysi</taxon>
        <taxon>Cypriniformes</taxon>
        <taxon>Cyprinidae</taxon>
        <taxon>Cyprininae</taxon>
        <taxon>Cyprinus</taxon>
    </lineage>
</organism>
<evidence type="ECO:0000313" key="3">
    <source>
        <dbReference type="Proteomes" id="UP000694701"/>
    </source>
</evidence>
<dbReference type="Pfam" id="PF06522">
    <property type="entry name" value="B12D"/>
    <property type="match status" value="1"/>
</dbReference>
<dbReference type="Proteomes" id="UP000694701">
    <property type="component" value="Unplaced"/>
</dbReference>
<dbReference type="PANTHER" id="PTHR14256">
    <property type="entry name" value="NADH-UBIQUINONE OXIDOREDUCTASE MLRQ SUBUNIT"/>
    <property type="match status" value="1"/>
</dbReference>
<name>A0A8C2J7T1_CYPCA</name>
<dbReference type="PANTHER" id="PTHR14256:SF5">
    <property type="entry name" value="NADH DEHYDROGENASE [UBIQUINONE] 1 ALPHA SUBCOMPLEX SUBUNIT 4-LIKE 2"/>
    <property type="match status" value="1"/>
</dbReference>
<reference evidence="2" key="1">
    <citation type="submission" date="2025-08" db="UniProtKB">
        <authorList>
            <consortium name="Ensembl"/>
        </authorList>
    </citation>
    <scope>IDENTIFICATION</scope>
</reference>
<dbReference type="InterPro" id="IPR010530">
    <property type="entry name" value="B12D"/>
</dbReference>
<protein>
    <submittedName>
        <fullName evidence="2">Uncharacterized protein</fullName>
    </submittedName>
</protein>
<keyword evidence="1" id="KW-1133">Transmembrane helix</keyword>
<dbReference type="AlphaFoldDB" id="A0A8C2J7T1"/>
<evidence type="ECO:0000256" key="1">
    <source>
        <dbReference type="SAM" id="Phobius"/>
    </source>
</evidence>
<proteinExistence type="predicted"/>
<accession>A0A8C2J7T1</accession>
<dbReference type="Ensembl" id="ENSCCRT00020097822.1">
    <property type="protein sequence ID" value="ENSCCRP00020089477.1"/>
    <property type="gene ID" value="ENSCCRG00020041058.1"/>
</dbReference>
<feature type="transmembrane region" description="Helical" evidence="1">
    <location>
        <begin position="6"/>
        <end position="22"/>
    </location>
</feature>
<keyword evidence="1" id="KW-0812">Transmembrane</keyword>
<keyword evidence="1" id="KW-0472">Membrane</keyword>
<evidence type="ECO:0000313" key="2">
    <source>
        <dbReference type="Ensembl" id="ENSCCRP00020089477.1"/>
    </source>
</evidence>
<sequence>MPQFFFMFVGVSGAFLYLMRLARGPYISWDRKNNPEQWNNLETLHVCNRVCGNMQLEGFKDDNNLKGS</sequence>